<feature type="non-terminal residue" evidence="5">
    <location>
        <position position="242"/>
    </location>
</feature>
<dbReference type="AlphaFoldDB" id="A0A1F7IEG4"/>
<evidence type="ECO:0000313" key="5">
    <source>
        <dbReference type="EMBL" id="OGK41746.1"/>
    </source>
</evidence>
<accession>A0A1F7IEG4</accession>
<dbReference type="Gene3D" id="3.40.1350.10">
    <property type="match status" value="1"/>
</dbReference>
<evidence type="ECO:0000256" key="3">
    <source>
        <dbReference type="PROSITE-ProRule" id="PRU00492"/>
    </source>
</evidence>
<dbReference type="InterPro" id="IPR007560">
    <property type="entry name" value="Restrct_endonuc_IV_Mrr"/>
</dbReference>
<dbReference type="PROSITE" id="PS51161">
    <property type="entry name" value="ATP_CONE"/>
    <property type="match status" value="1"/>
</dbReference>
<evidence type="ECO:0000259" key="4">
    <source>
        <dbReference type="PROSITE" id="PS51161"/>
    </source>
</evidence>
<dbReference type="SUPFAM" id="SSF52980">
    <property type="entry name" value="Restriction endonuclease-like"/>
    <property type="match status" value="1"/>
</dbReference>
<sequence length="242" mass="27853">MAAQPITVIKRDGSEVPFDDHRVICSMERVGVPKELHDRVLAHIKEKVQADNTITTDEIFYHIREFLVGRDKKSALRFNLRQAIFELGPTGFPFEKYLGKIFADQGYKVQTDLIMEGECVSHEIDLLLEKDGKREVIEAKFHNQRVGKTDIHVLLYTYARFLDIKGKNNLDGVWVATNTKISTESIDYANCKGIKVLSWNYPQEWNLAEFVEKPKMYPVTTLTDLTTEEERRFIDNGIVLAS</sequence>
<reference evidence="5 6" key="1">
    <citation type="journal article" date="2016" name="Nat. Commun.">
        <title>Thousands of microbial genomes shed light on interconnected biogeochemical processes in an aquifer system.</title>
        <authorList>
            <person name="Anantharaman K."/>
            <person name="Brown C.T."/>
            <person name="Hug L.A."/>
            <person name="Sharon I."/>
            <person name="Castelle C.J."/>
            <person name="Probst A.J."/>
            <person name="Thomas B.C."/>
            <person name="Singh A."/>
            <person name="Wilkins M.J."/>
            <person name="Karaoz U."/>
            <person name="Brodie E.L."/>
            <person name="Williams K.H."/>
            <person name="Hubbard S.S."/>
            <person name="Banfield J.F."/>
        </authorList>
    </citation>
    <scope>NUCLEOTIDE SEQUENCE [LARGE SCALE GENOMIC DNA]</scope>
</reference>
<keyword evidence="1 3" id="KW-0547">Nucleotide-binding</keyword>
<dbReference type="Pfam" id="PF04471">
    <property type="entry name" value="Mrr_cat"/>
    <property type="match status" value="1"/>
</dbReference>
<dbReference type="InterPro" id="IPR011856">
    <property type="entry name" value="tRNA_endonuc-like_dom_sf"/>
</dbReference>
<dbReference type="InterPro" id="IPR011335">
    <property type="entry name" value="Restrct_endonuc-II-like"/>
</dbReference>
<evidence type="ECO:0000256" key="2">
    <source>
        <dbReference type="ARBA" id="ARBA00022840"/>
    </source>
</evidence>
<dbReference type="InterPro" id="IPR005144">
    <property type="entry name" value="ATP-cone_dom"/>
</dbReference>
<dbReference type="GO" id="GO:0004519">
    <property type="term" value="F:endonuclease activity"/>
    <property type="evidence" value="ECO:0007669"/>
    <property type="project" value="InterPro"/>
</dbReference>
<protein>
    <recommendedName>
        <fullName evidence="4">ATP-cone domain-containing protein</fullName>
    </recommendedName>
</protein>
<feature type="domain" description="ATP-cone" evidence="4">
    <location>
        <begin position="6"/>
        <end position="89"/>
    </location>
</feature>
<proteinExistence type="predicted"/>
<dbReference type="STRING" id="1802055.A3A74_01475"/>
<dbReference type="GO" id="GO:0009307">
    <property type="term" value="P:DNA restriction-modification system"/>
    <property type="evidence" value="ECO:0007669"/>
    <property type="project" value="InterPro"/>
</dbReference>
<evidence type="ECO:0000313" key="6">
    <source>
        <dbReference type="Proteomes" id="UP000179270"/>
    </source>
</evidence>
<evidence type="ECO:0000256" key="1">
    <source>
        <dbReference type="ARBA" id="ARBA00022741"/>
    </source>
</evidence>
<keyword evidence="2 3" id="KW-0067">ATP-binding</keyword>
<comment type="caution">
    <text evidence="5">The sequence shown here is derived from an EMBL/GenBank/DDBJ whole genome shotgun (WGS) entry which is preliminary data.</text>
</comment>
<dbReference type="Proteomes" id="UP000179270">
    <property type="component" value="Unassembled WGS sequence"/>
</dbReference>
<organism evidence="5 6">
    <name type="scientific">Candidatus Roizmanbacteria bacterium RIFCSPLOWO2_01_FULL_35_13</name>
    <dbReference type="NCBI Taxonomy" id="1802055"/>
    <lineage>
        <taxon>Bacteria</taxon>
        <taxon>Candidatus Roizmaniibacteriota</taxon>
    </lineage>
</organism>
<dbReference type="EMBL" id="MGAF01000016">
    <property type="protein sequence ID" value="OGK41746.1"/>
    <property type="molecule type" value="Genomic_DNA"/>
</dbReference>
<dbReference type="GO" id="GO:0003677">
    <property type="term" value="F:DNA binding"/>
    <property type="evidence" value="ECO:0007669"/>
    <property type="project" value="InterPro"/>
</dbReference>
<name>A0A1F7IEG4_9BACT</name>
<dbReference type="GO" id="GO:0005524">
    <property type="term" value="F:ATP binding"/>
    <property type="evidence" value="ECO:0007669"/>
    <property type="project" value="UniProtKB-UniRule"/>
</dbReference>
<gene>
    <name evidence="5" type="ORF">A3A74_01475</name>
</gene>